<dbReference type="InterPro" id="IPR046348">
    <property type="entry name" value="SIS_dom_sf"/>
</dbReference>
<dbReference type="InterPro" id="IPR000281">
    <property type="entry name" value="HTH_RpiR"/>
</dbReference>
<evidence type="ECO:0000256" key="2">
    <source>
        <dbReference type="ARBA" id="ARBA00023125"/>
    </source>
</evidence>
<dbReference type="Gene3D" id="1.10.10.10">
    <property type="entry name" value="Winged helix-like DNA-binding domain superfamily/Winged helix DNA-binding domain"/>
    <property type="match status" value="1"/>
</dbReference>
<dbReference type="Pfam" id="PF01418">
    <property type="entry name" value="HTH_6"/>
    <property type="match status" value="1"/>
</dbReference>
<dbReference type="SUPFAM" id="SSF53697">
    <property type="entry name" value="SIS domain"/>
    <property type="match status" value="1"/>
</dbReference>
<dbReference type="PANTHER" id="PTHR30514:SF1">
    <property type="entry name" value="HTH-TYPE TRANSCRIPTIONAL REGULATOR HEXR-RELATED"/>
    <property type="match status" value="1"/>
</dbReference>
<dbReference type="Gene3D" id="3.40.50.10490">
    <property type="entry name" value="Glucose-6-phosphate isomerase like protein, domain 1"/>
    <property type="match status" value="1"/>
</dbReference>
<dbReference type="InterPro" id="IPR036388">
    <property type="entry name" value="WH-like_DNA-bd_sf"/>
</dbReference>
<reference evidence="6 7" key="1">
    <citation type="submission" date="2020-02" db="EMBL/GenBank/DDBJ databases">
        <authorList>
            <person name="Rodrigo-Torres L."/>
            <person name="Arahal R. D."/>
            <person name="Lucena T."/>
        </authorList>
    </citation>
    <scope>NUCLEOTIDE SEQUENCE [LARGE SCALE GENOMIC DNA]</scope>
    <source>
        <strain evidence="6 7">CECT 9734</strain>
    </source>
</reference>
<feature type="domain" description="SIS" evidence="5">
    <location>
        <begin position="121"/>
        <end position="260"/>
    </location>
</feature>
<protein>
    <submittedName>
        <fullName evidence="6">HTH-type transcriptional regulator HexR</fullName>
    </submittedName>
</protein>
<evidence type="ECO:0000313" key="6">
    <source>
        <dbReference type="EMBL" id="CAB0150142.1"/>
    </source>
</evidence>
<dbReference type="InterPro" id="IPR001347">
    <property type="entry name" value="SIS_dom"/>
</dbReference>
<evidence type="ECO:0000259" key="4">
    <source>
        <dbReference type="PROSITE" id="PS51071"/>
    </source>
</evidence>
<dbReference type="PANTHER" id="PTHR30514">
    <property type="entry name" value="GLUCOKINASE"/>
    <property type="match status" value="1"/>
</dbReference>
<dbReference type="Pfam" id="PF01380">
    <property type="entry name" value="SIS"/>
    <property type="match status" value="1"/>
</dbReference>
<dbReference type="NCBIfam" id="NF008451">
    <property type="entry name" value="PRK11302.1"/>
    <property type="match status" value="1"/>
</dbReference>
<dbReference type="SUPFAM" id="SSF46689">
    <property type="entry name" value="Homeodomain-like"/>
    <property type="match status" value="1"/>
</dbReference>
<dbReference type="PROSITE" id="PS51464">
    <property type="entry name" value="SIS"/>
    <property type="match status" value="1"/>
</dbReference>
<keyword evidence="2" id="KW-0238">DNA-binding</keyword>
<accession>A0A6S6WKB0</accession>
<keyword evidence="7" id="KW-1185">Reference proteome</keyword>
<feature type="domain" description="HTH rpiR-type" evidence="4">
    <location>
        <begin position="1"/>
        <end position="77"/>
    </location>
</feature>
<dbReference type="Proteomes" id="UP000481517">
    <property type="component" value="Unassembled WGS sequence"/>
</dbReference>
<sequence length="281" mass="30507">MNLIEKLQNKMASLSKSERKVAQVVLADPQAVIHKSIARLAALAEVSEPTVNRFCRTLGAKGYPDFKLQLAQSLVEGTPFVSRHVEEGDTTLALSHKIFESSMAALNTAQKHLDLAALESVIDAVGSATKISFFGLGASASVAHDAQNKFLRFDTPVMFSDDILMQRMAAINAGAGDVIIFISHTGRTKALCEIATIARKTQATVIGITASPSPLADICTLVLSTQVPENTDIYMPMASRLAQLVLIDILITGYTLQRGPDFQHKLRLIKDSLRDSRFKKT</sequence>
<dbReference type="GO" id="GO:0003700">
    <property type="term" value="F:DNA-binding transcription factor activity"/>
    <property type="evidence" value="ECO:0007669"/>
    <property type="project" value="InterPro"/>
</dbReference>
<dbReference type="InterPro" id="IPR035472">
    <property type="entry name" value="RpiR-like_SIS"/>
</dbReference>
<organism evidence="6 7">
    <name type="scientific">Pseudidiomarina piscicola</name>
    <dbReference type="NCBI Taxonomy" id="2614830"/>
    <lineage>
        <taxon>Bacteria</taxon>
        <taxon>Pseudomonadati</taxon>
        <taxon>Pseudomonadota</taxon>
        <taxon>Gammaproteobacteria</taxon>
        <taxon>Alteromonadales</taxon>
        <taxon>Idiomarinaceae</taxon>
        <taxon>Pseudidiomarina</taxon>
    </lineage>
</organism>
<evidence type="ECO:0000313" key="7">
    <source>
        <dbReference type="Proteomes" id="UP000481517"/>
    </source>
</evidence>
<dbReference type="GO" id="GO:0003677">
    <property type="term" value="F:DNA binding"/>
    <property type="evidence" value="ECO:0007669"/>
    <property type="project" value="UniProtKB-KW"/>
</dbReference>
<dbReference type="EMBL" id="CADCXY010000001">
    <property type="protein sequence ID" value="CAB0150142.1"/>
    <property type="molecule type" value="Genomic_DNA"/>
</dbReference>
<evidence type="ECO:0000256" key="1">
    <source>
        <dbReference type="ARBA" id="ARBA00023015"/>
    </source>
</evidence>
<proteinExistence type="predicted"/>
<name>A0A6S6WKB0_9GAMM</name>
<keyword evidence="1" id="KW-0805">Transcription regulation</keyword>
<dbReference type="GO" id="GO:0097367">
    <property type="term" value="F:carbohydrate derivative binding"/>
    <property type="evidence" value="ECO:0007669"/>
    <property type="project" value="InterPro"/>
</dbReference>
<dbReference type="PROSITE" id="PS51071">
    <property type="entry name" value="HTH_RPIR"/>
    <property type="match status" value="1"/>
</dbReference>
<gene>
    <name evidence="6" type="primary">hexR</name>
    <name evidence="6" type="ORF">PSI9734_00709</name>
</gene>
<evidence type="ECO:0000256" key="3">
    <source>
        <dbReference type="ARBA" id="ARBA00023163"/>
    </source>
</evidence>
<dbReference type="GO" id="GO:1901135">
    <property type="term" value="P:carbohydrate derivative metabolic process"/>
    <property type="evidence" value="ECO:0007669"/>
    <property type="project" value="InterPro"/>
</dbReference>
<evidence type="ECO:0000259" key="5">
    <source>
        <dbReference type="PROSITE" id="PS51464"/>
    </source>
</evidence>
<dbReference type="InterPro" id="IPR047640">
    <property type="entry name" value="RpiR-like"/>
</dbReference>
<dbReference type="AlphaFoldDB" id="A0A6S6WKB0"/>
<dbReference type="InterPro" id="IPR009057">
    <property type="entry name" value="Homeodomain-like_sf"/>
</dbReference>
<dbReference type="RefSeq" id="WP_173919713.1">
    <property type="nucleotide sequence ID" value="NZ_CADCXY010000001.1"/>
</dbReference>
<dbReference type="FunFam" id="1.10.10.10:FF:000060">
    <property type="entry name" value="DNA-binding transcriptional regulator HexR"/>
    <property type="match status" value="1"/>
</dbReference>
<dbReference type="CDD" id="cd05013">
    <property type="entry name" value="SIS_RpiR"/>
    <property type="match status" value="1"/>
</dbReference>
<keyword evidence="3" id="KW-0804">Transcription</keyword>